<keyword evidence="2" id="KW-0378">Hydrolase</keyword>
<dbReference type="PANTHER" id="PTHR42648">
    <property type="entry name" value="TRANSPOSASE, PUTATIVE-RELATED"/>
    <property type="match status" value="1"/>
</dbReference>
<dbReference type="Pfam" id="PF07727">
    <property type="entry name" value="RVT_2"/>
    <property type="match status" value="1"/>
</dbReference>
<dbReference type="EMBL" id="KQ483725">
    <property type="protein sequence ID" value="KYP42260.1"/>
    <property type="molecule type" value="Genomic_DNA"/>
</dbReference>
<dbReference type="Pfam" id="PF13976">
    <property type="entry name" value="gag_pre-integrs"/>
    <property type="match status" value="1"/>
</dbReference>
<dbReference type="InterPro" id="IPR025724">
    <property type="entry name" value="GAG-pre-integrase_dom"/>
</dbReference>
<dbReference type="InterPro" id="IPR057670">
    <property type="entry name" value="SH3_retrovirus"/>
</dbReference>
<dbReference type="InterPro" id="IPR012337">
    <property type="entry name" value="RNaseH-like_sf"/>
</dbReference>
<dbReference type="Gene3D" id="3.30.420.10">
    <property type="entry name" value="Ribonuclease H-like superfamily/Ribonuclease H"/>
    <property type="match status" value="1"/>
</dbReference>
<dbReference type="AlphaFoldDB" id="A0A151RI82"/>
<dbReference type="Pfam" id="PF00665">
    <property type="entry name" value="rve"/>
    <property type="match status" value="1"/>
</dbReference>
<dbReference type="GO" id="GO:0015074">
    <property type="term" value="P:DNA integration"/>
    <property type="evidence" value="ECO:0007669"/>
    <property type="project" value="InterPro"/>
</dbReference>
<dbReference type="InterPro" id="IPR001584">
    <property type="entry name" value="Integrase_cat-core"/>
</dbReference>
<evidence type="ECO:0000256" key="3">
    <source>
        <dbReference type="SAM" id="MobiDB-lite"/>
    </source>
</evidence>
<dbReference type="GO" id="GO:0046872">
    <property type="term" value="F:metal ion binding"/>
    <property type="evidence" value="ECO:0007669"/>
    <property type="project" value="UniProtKB-KW"/>
</dbReference>
<dbReference type="InterPro" id="IPR043502">
    <property type="entry name" value="DNA/RNA_pol_sf"/>
</dbReference>
<dbReference type="PANTHER" id="PTHR42648:SF26">
    <property type="entry name" value="INTEGRASE CATALYTIC DOMAIN-CONTAINING PROTEIN"/>
    <property type="match status" value="1"/>
</dbReference>
<keyword evidence="1" id="KW-0479">Metal-binding</keyword>
<dbReference type="Gramene" id="C.cajan_36082.t">
    <property type="protein sequence ID" value="C.cajan_36082.t.cds1"/>
    <property type="gene ID" value="C.cajan_36082"/>
</dbReference>
<dbReference type="PROSITE" id="PS50994">
    <property type="entry name" value="INTEGRASE"/>
    <property type="match status" value="1"/>
</dbReference>
<dbReference type="InterPro" id="IPR039537">
    <property type="entry name" value="Retrotran_Ty1/copia-like"/>
</dbReference>
<dbReference type="GO" id="GO:0003676">
    <property type="term" value="F:nucleic acid binding"/>
    <property type="evidence" value="ECO:0007669"/>
    <property type="project" value="InterPro"/>
</dbReference>
<dbReference type="GO" id="GO:0016787">
    <property type="term" value="F:hydrolase activity"/>
    <property type="evidence" value="ECO:0007669"/>
    <property type="project" value="UniProtKB-KW"/>
</dbReference>
<evidence type="ECO:0000313" key="5">
    <source>
        <dbReference type="EMBL" id="KYP42260.1"/>
    </source>
</evidence>
<dbReference type="InterPro" id="IPR036397">
    <property type="entry name" value="RNaseH_sf"/>
</dbReference>
<evidence type="ECO:0000259" key="4">
    <source>
        <dbReference type="PROSITE" id="PS50994"/>
    </source>
</evidence>
<dbReference type="Pfam" id="PF25597">
    <property type="entry name" value="SH3_retrovirus"/>
    <property type="match status" value="1"/>
</dbReference>
<protein>
    <submittedName>
        <fullName evidence="5">Retrovirus-related Pol polyprotein from transposon TNT 1-94</fullName>
    </submittedName>
</protein>
<dbReference type="InterPro" id="IPR013103">
    <property type="entry name" value="RVT_2"/>
</dbReference>
<evidence type="ECO:0000256" key="2">
    <source>
        <dbReference type="ARBA" id="ARBA00022801"/>
    </source>
</evidence>
<evidence type="ECO:0000256" key="1">
    <source>
        <dbReference type="ARBA" id="ARBA00022723"/>
    </source>
</evidence>
<dbReference type="SUPFAM" id="SSF56672">
    <property type="entry name" value="DNA/RNA polymerases"/>
    <property type="match status" value="1"/>
</dbReference>
<evidence type="ECO:0000313" key="6">
    <source>
        <dbReference type="Proteomes" id="UP000075243"/>
    </source>
</evidence>
<dbReference type="Proteomes" id="UP000075243">
    <property type="component" value="Unassembled WGS sequence"/>
</dbReference>
<sequence length="623" mass="70469">MLHVSYITKNLVSVSKFAHDNQVYFEFHSTHCLVKSQVDHSVLLEGHLTADGLYSFPHLSFSCCQPQHLPLSIKPSSSIALSTTCTSRVCSDTVQSPTPTTLSLWHNRLGHPCFSVLQNVLKFCKIPVSNKNEVQFCVACCMGKSHRLPSSSSTTVYSTPLELLFCDLWGPTPMLSSMGYHYYMSFVDAYSRFTWIYFLKNKSEALTIFKQFQAMAKLQFNHKIKSFQSDWGGEFRPFTQILTSLGITHRLICPHTHHQNGVVERKHRHIIEMGLTLLSQAFLPMKYWDHVFHTTVYLINRLPSLSHNKIVPYQVLYSKDLDYTFIKVFGCACYPLLTPYNTNKLHFRSTECVFLGYSSSHKGYKCLDTNGLLFISKDVIFNEQRFPYQHLIPSTTSVSNSSTNFPLGVLSSNDVASTSTSNSSSSSSPLSAHTLPPSTSNVHPMQTRSKSGIVRPKLHPTLLLTTTEPTSLKQALSSPSWKTVMSLEYDALIKNQTWKLVPLPSNRTLIGCKWVYCIKENHDGTINKYKARLVAKGFHQKFGSDYSETFSPVIKPITIRVILTLVVTYHWPIKQVDINNAFLNGFLEEDVYMMQPPGFEVSDKTLVCKLNKAIYGLKLGMIG</sequence>
<dbReference type="SUPFAM" id="SSF53098">
    <property type="entry name" value="Ribonuclease H-like"/>
    <property type="match status" value="1"/>
</dbReference>
<feature type="compositionally biased region" description="Polar residues" evidence="3">
    <location>
        <begin position="441"/>
        <end position="450"/>
    </location>
</feature>
<accession>A0A151RI82</accession>
<organism evidence="5 6">
    <name type="scientific">Cajanus cajan</name>
    <name type="common">Pigeon pea</name>
    <name type="synonym">Cajanus indicus</name>
    <dbReference type="NCBI Taxonomy" id="3821"/>
    <lineage>
        <taxon>Eukaryota</taxon>
        <taxon>Viridiplantae</taxon>
        <taxon>Streptophyta</taxon>
        <taxon>Embryophyta</taxon>
        <taxon>Tracheophyta</taxon>
        <taxon>Spermatophyta</taxon>
        <taxon>Magnoliopsida</taxon>
        <taxon>eudicotyledons</taxon>
        <taxon>Gunneridae</taxon>
        <taxon>Pentapetalae</taxon>
        <taxon>rosids</taxon>
        <taxon>fabids</taxon>
        <taxon>Fabales</taxon>
        <taxon>Fabaceae</taxon>
        <taxon>Papilionoideae</taxon>
        <taxon>50 kb inversion clade</taxon>
        <taxon>NPAAA clade</taxon>
        <taxon>indigoferoid/millettioid clade</taxon>
        <taxon>Phaseoleae</taxon>
        <taxon>Cajanus</taxon>
    </lineage>
</organism>
<feature type="domain" description="Integrase catalytic" evidence="4">
    <location>
        <begin position="156"/>
        <end position="320"/>
    </location>
</feature>
<feature type="compositionally biased region" description="Low complexity" evidence="3">
    <location>
        <begin position="418"/>
        <end position="440"/>
    </location>
</feature>
<feature type="region of interest" description="Disordered" evidence="3">
    <location>
        <begin position="418"/>
        <end position="451"/>
    </location>
</feature>
<reference evidence="5" key="1">
    <citation type="journal article" date="2012" name="Nat. Biotechnol.">
        <title>Draft genome sequence of pigeonpea (Cajanus cajan), an orphan legume crop of resource-poor farmers.</title>
        <authorList>
            <person name="Varshney R.K."/>
            <person name="Chen W."/>
            <person name="Li Y."/>
            <person name="Bharti A.K."/>
            <person name="Saxena R.K."/>
            <person name="Schlueter J.A."/>
            <person name="Donoghue M.T."/>
            <person name="Azam S."/>
            <person name="Fan G."/>
            <person name="Whaley A.M."/>
            <person name="Farmer A.D."/>
            <person name="Sheridan J."/>
            <person name="Iwata A."/>
            <person name="Tuteja R."/>
            <person name="Penmetsa R.V."/>
            <person name="Wu W."/>
            <person name="Upadhyaya H.D."/>
            <person name="Yang S.P."/>
            <person name="Shah T."/>
            <person name="Saxena K.B."/>
            <person name="Michael T."/>
            <person name="McCombie W.R."/>
            <person name="Yang B."/>
            <person name="Zhang G."/>
            <person name="Yang H."/>
            <person name="Wang J."/>
            <person name="Spillane C."/>
            <person name="Cook D.R."/>
            <person name="May G.D."/>
            <person name="Xu X."/>
            <person name="Jackson S.A."/>
        </authorList>
    </citation>
    <scope>NUCLEOTIDE SEQUENCE [LARGE SCALE GENOMIC DNA]</scope>
</reference>
<gene>
    <name evidence="5" type="ORF">KK1_036351</name>
</gene>
<keyword evidence="6" id="KW-1185">Reference proteome</keyword>
<proteinExistence type="predicted"/>
<name>A0A151RI82_CAJCA</name>